<evidence type="ECO:0000313" key="2">
    <source>
        <dbReference type="Proteomes" id="UP000479710"/>
    </source>
</evidence>
<dbReference type="Proteomes" id="UP000479710">
    <property type="component" value="Unassembled WGS sequence"/>
</dbReference>
<gene>
    <name evidence="1" type="ORF">E2562_020897</name>
</gene>
<reference evidence="1 2" key="1">
    <citation type="submission" date="2019-11" db="EMBL/GenBank/DDBJ databases">
        <title>Whole genome sequence of Oryza granulata.</title>
        <authorList>
            <person name="Li W."/>
        </authorList>
    </citation>
    <scope>NUCLEOTIDE SEQUENCE [LARGE SCALE GENOMIC DNA]</scope>
    <source>
        <strain evidence="2">cv. Menghai</strain>
        <tissue evidence="1">Leaf</tissue>
    </source>
</reference>
<dbReference type="AlphaFoldDB" id="A0A6G1D666"/>
<accession>A0A6G1D666</accession>
<keyword evidence="2" id="KW-1185">Reference proteome</keyword>
<comment type="caution">
    <text evidence="1">The sequence shown here is derived from an EMBL/GenBank/DDBJ whole genome shotgun (WGS) entry which is preliminary data.</text>
</comment>
<dbReference type="EMBL" id="SPHZ02000007">
    <property type="protein sequence ID" value="KAF0907839.1"/>
    <property type="molecule type" value="Genomic_DNA"/>
</dbReference>
<organism evidence="1 2">
    <name type="scientific">Oryza meyeriana var. granulata</name>
    <dbReference type="NCBI Taxonomy" id="110450"/>
    <lineage>
        <taxon>Eukaryota</taxon>
        <taxon>Viridiplantae</taxon>
        <taxon>Streptophyta</taxon>
        <taxon>Embryophyta</taxon>
        <taxon>Tracheophyta</taxon>
        <taxon>Spermatophyta</taxon>
        <taxon>Magnoliopsida</taxon>
        <taxon>Liliopsida</taxon>
        <taxon>Poales</taxon>
        <taxon>Poaceae</taxon>
        <taxon>BOP clade</taxon>
        <taxon>Oryzoideae</taxon>
        <taxon>Oryzeae</taxon>
        <taxon>Oryzinae</taxon>
        <taxon>Oryza</taxon>
        <taxon>Oryza meyeriana</taxon>
    </lineage>
</organism>
<name>A0A6G1D666_9ORYZ</name>
<protein>
    <submittedName>
        <fullName evidence="1">Uncharacterized protein</fullName>
    </submittedName>
</protein>
<proteinExistence type="predicted"/>
<evidence type="ECO:0000313" key="1">
    <source>
        <dbReference type="EMBL" id="KAF0907839.1"/>
    </source>
</evidence>
<sequence>MRTNRSVEPDHFHDVLVAPGPHLLEFPEDEGEESIQWAARVNGGKQREAMVELVAMSLQRHGGGARGRGSIGVTW</sequence>